<dbReference type="NCBIfam" id="TIGR00711">
    <property type="entry name" value="efflux_EmrB"/>
    <property type="match status" value="1"/>
</dbReference>
<keyword evidence="11" id="KW-1185">Reference proteome</keyword>
<reference evidence="10 11" key="1">
    <citation type="submission" date="2017-07" db="EMBL/GenBank/DDBJ databases">
        <title>Bifidobacterium novel species.</title>
        <authorList>
            <person name="Lugli G.A."/>
            <person name="Milani C."/>
            <person name="Duranti S."/>
            <person name="Mangifesta M."/>
        </authorList>
    </citation>
    <scope>NUCLEOTIDE SEQUENCE [LARGE SCALE GENOMIC DNA]</scope>
    <source>
        <strain evidence="11">Uis1B</strain>
    </source>
</reference>
<proteinExistence type="inferred from homology"/>
<comment type="caution">
    <text evidence="10">The sequence shown here is derived from an EMBL/GenBank/DDBJ whole genome shotgun (WGS) entry which is preliminary data.</text>
</comment>
<dbReference type="AlphaFoldDB" id="A0A2N5JB92"/>
<dbReference type="PANTHER" id="PTHR42718">
    <property type="entry name" value="MAJOR FACILITATOR SUPERFAMILY MULTIDRUG TRANSPORTER MFSC"/>
    <property type="match status" value="1"/>
</dbReference>
<feature type="transmembrane region" description="Helical" evidence="8">
    <location>
        <begin position="123"/>
        <end position="144"/>
    </location>
</feature>
<feature type="transmembrane region" description="Helical" evidence="8">
    <location>
        <begin position="367"/>
        <end position="388"/>
    </location>
</feature>
<dbReference type="InterPro" id="IPR036259">
    <property type="entry name" value="MFS_trans_sf"/>
</dbReference>
<evidence type="ECO:0000256" key="4">
    <source>
        <dbReference type="ARBA" id="ARBA00022475"/>
    </source>
</evidence>
<dbReference type="Pfam" id="PF07690">
    <property type="entry name" value="MFS_1"/>
    <property type="match status" value="1"/>
</dbReference>
<dbReference type="PRINTS" id="PR01036">
    <property type="entry name" value="TCRTETB"/>
</dbReference>
<dbReference type="GO" id="GO:0005886">
    <property type="term" value="C:plasma membrane"/>
    <property type="evidence" value="ECO:0007669"/>
    <property type="project" value="UniProtKB-SubCell"/>
</dbReference>
<keyword evidence="6 8" id="KW-1133">Transmembrane helix</keyword>
<name>A0A2N5JB92_9BIFI</name>
<feature type="transmembrane region" description="Helical" evidence="8">
    <location>
        <begin position="238"/>
        <end position="257"/>
    </location>
</feature>
<feature type="transmembrane region" description="Helical" evidence="8">
    <location>
        <begin position="92"/>
        <end position="117"/>
    </location>
</feature>
<evidence type="ECO:0000256" key="6">
    <source>
        <dbReference type="ARBA" id="ARBA00022989"/>
    </source>
</evidence>
<feature type="domain" description="Major facilitator superfamily (MFS) profile" evidence="9">
    <location>
        <begin position="27"/>
        <end position="464"/>
    </location>
</feature>
<dbReference type="EMBL" id="NMWU01000010">
    <property type="protein sequence ID" value="PLS31474.1"/>
    <property type="molecule type" value="Genomic_DNA"/>
</dbReference>
<feature type="transmembrane region" description="Helical" evidence="8">
    <location>
        <begin position="409"/>
        <end position="430"/>
    </location>
</feature>
<dbReference type="PROSITE" id="PS50850">
    <property type="entry name" value="MFS"/>
    <property type="match status" value="1"/>
</dbReference>
<keyword evidence="7 8" id="KW-0472">Membrane</keyword>
<comment type="subcellular location">
    <subcellularLocation>
        <location evidence="1">Cell membrane</location>
        <topology evidence="1">Multi-pass membrane protein</topology>
    </subcellularLocation>
</comment>
<evidence type="ECO:0000313" key="10">
    <source>
        <dbReference type="EMBL" id="PLS31474.1"/>
    </source>
</evidence>
<dbReference type="InterPro" id="IPR011701">
    <property type="entry name" value="MFS"/>
</dbReference>
<evidence type="ECO:0000256" key="2">
    <source>
        <dbReference type="ARBA" id="ARBA00008537"/>
    </source>
</evidence>
<evidence type="ECO:0000259" key="9">
    <source>
        <dbReference type="PROSITE" id="PS50850"/>
    </source>
</evidence>
<feature type="transmembrane region" description="Helical" evidence="8">
    <location>
        <begin position="65"/>
        <end position="85"/>
    </location>
</feature>
<evidence type="ECO:0000256" key="7">
    <source>
        <dbReference type="ARBA" id="ARBA00023136"/>
    </source>
</evidence>
<keyword evidence="5 8" id="KW-0812">Transmembrane</keyword>
<accession>A0A2N5JB92</accession>
<dbReference type="SUPFAM" id="SSF103473">
    <property type="entry name" value="MFS general substrate transporter"/>
    <property type="match status" value="1"/>
</dbReference>
<keyword evidence="3" id="KW-0813">Transport</keyword>
<dbReference type="PANTHER" id="PTHR42718:SF9">
    <property type="entry name" value="MAJOR FACILITATOR SUPERFAMILY MULTIDRUG TRANSPORTER MFSC"/>
    <property type="match status" value="1"/>
</dbReference>
<feature type="transmembrane region" description="Helical" evidence="8">
    <location>
        <begin position="156"/>
        <end position="177"/>
    </location>
</feature>
<feature type="transmembrane region" description="Helical" evidence="8">
    <location>
        <begin position="436"/>
        <end position="458"/>
    </location>
</feature>
<feature type="transmembrane region" description="Helical" evidence="8">
    <location>
        <begin position="214"/>
        <end position="232"/>
    </location>
</feature>
<keyword evidence="4" id="KW-1003">Cell membrane</keyword>
<evidence type="ECO:0000256" key="3">
    <source>
        <dbReference type="ARBA" id="ARBA00022448"/>
    </source>
</evidence>
<feature type="transmembrane region" description="Helical" evidence="8">
    <location>
        <begin position="21"/>
        <end position="45"/>
    </location>
</feature>
<evidence type="ECO:0000256" key="5">
    <source>
        <dbReference type="ARBA" id="ARBA00022692"/>
    </source>
</evidence>
<evidence type="ECO:0000256" key="1">
    <source>
        <dbReference type="ARBA" id="ARBA00004651"/>
    </source>
</evidence>
<gene>
    <name evidence="10" type="ORF">Uis1B_0681</name>
</gene>
<evidence type="ECO:0000313" key="11">
    <source>
        <dbReference type="Proteomes" id="UP000235050"/>
    </source>
</evidence>
<dbReference type="Gene3D" id="1.20.1250.20">
    <property type="entry name" value="MFS general substrate transporter like domains"/>
    <property type="match status" value="1"/>
</dbReference>
<feature type="transmembrane region" description="Helical" evidence="8">
    <location>
        <begin position="310"/>
        <end position="330"/>
    </location>
</feature>
<dbReference type="InterPro" id="IPR004638">
    <property type="entry name" value="EmrB-like"/>
</dbReference>
<feature type="transmembrane region" description="Helical" evidence="8">
    <location>
        <begin position="277"/>
        <end position="298"/>
    </location>
</feature>
<comment type="similarity">
    <text evidence="2">Belongs to the major facilitator superfamily. EmrB family.</text>
</comment>
<sequence length="479" mass="49611">MNEQNTKIATNTGGAGNSISAVTRIMAVVLILAAGFTTMVSQQMVSPALAQMMEQMGIDMVSAQWLVSGYALVSAIMVPMSAFLVQHLSTRHLYFGAMGLFAAGSAICALAPSFWIIVIGRMVQAVGAGVVMPFSITMMMLLFTKEQRGTAMGLSSIVIGLAPAIGPTLGGVLIDAFGWRSPFVFVGSLALILALVSSFALYDHDITGKASFDALSVVLSSIGLIALLYGLSSLGDNPILAVALMAAGIALIAGFCVRQVRMTTPFLDVKVLAKREFRWAAVSTSALQGCNFALLVTLPTFLQTAMGCSATTAGLVVLPGALVGAVAGYMSGRLFDRVGVRPLVIAAVLFFVASAAGLILMNTTMPLVLISCIYALTSLAFQLTITPVKTWGVNALPMKSIQHANAVQNTLLGVGGSVGVAAVSIIGAAVSSTPGLGATASFIVIAALLVLCAVVLLVTVRDRAQDSEVFETRMMTVAD</sequence>
<organism evidence="10 11">
    <name type="scientific">Bifidobacterium margollesii</name>
    <dbReference type="NCBI Taxonomy" id="2020964"/>
    <lineage>
        <taxon>Bacteria</taxon>
        <taxon>Bacillati</taxon>
        <taxon>Actinomycetota</taxon>
        <taxon>Actinomycetes</taxon>
        <taxon>Bifidobacteriales</taxon>
        <taxon>Bifidobacteriaceae</taxon>
        <taxon>Bifidobacterium</taxon>
    </lineage>
</organism>
<protein>
    <submittedName>
        <fullName evidence="10">Lincomycin resistance protein LmrB</fullName>
    </submittedName>
</protein>
<dbReference type="InterPro" id="IPR020846">
    <property type="entry name" value="MFS_dom"/>
</dbReference>
<dbReference type="RefSeq" id="WP_165782709.1">
    <property type="nucleotide sequence ID" value="NZ_NMWU01000010.1"/>
</dbReference>
<dbReference type="GO" id="GO:0022857">
    <property type="term" value="F:transmembrane transporter activity"/>
    <property type="evidence" value="ECO:0007669"/>
    <property type="project" value="InterPro"/>
</dbReference>
<feature type="transmembrane region" description="Helical" evidence="8">
    <location>
        <begin position="342"/>
        <end position="361"/>
    </location>
</feature>
<dbReference type="Proteomes" id="UP000235050">
    <property type="component" value="Unassembled WGS sequence"/>
</dbReference>
<dbReference type="Gene3D" id="1.20.1720.10">
    <property type="entry name" value="Multidrug resistance protein D"/>
    <property type="match status" value="1"/>
</dbReference>
<evidence type="ECO:0000256" key="8">
    <source>
        <dbReference type="SAM" id="Phobius"/>
    </source>
</evidence>
<feature type="transmembrane region" description="Helical" evidence="8">
    <location>
        <begin position="183"/>
        <end position="202"/>
    </location>
</feature>